<comment type="similarity">
    <text evidence="2">Belongs to the CDI family. ICK/KRP subfamily.</text>
</comment>
<dbReference type="Gene3D" id="4.10.365.10">
    <property type="entry name" value="p27"/>
    <property type="match status" value="1"/>
</dbReference>
<evidence type="ECO:0000256" key="2">
    <source>
        <dbReference type="ARBA" id="ARBA00010274"/>
    </source>
</evidence>
<reference evidence="7" key="2">
    <citation type="submission" date="2017-06" db="EMBL/GenBank/DDBJ databases">
        <title>The pomegranate genome and the genomics of punicalagin biosynthesis.</title>
        <authorList>
            <person name="Xu C."/>
        </authorList>
    </citation>
    <scope>NUCLEOTIDE SEQUENCE [LARGE SCALE GENOMIC DNA]</scope>
    <source>
        <tissue evidence="7">Fresh leaf</tissue>
    </source>
</reference>
<feature type="region of interest" description="Disordered" evidence="5">
    <location>
        <begin position="66"/>
        <end position="136"/>
    </location>
</feature>
<evidence type="ECO:0000313" key="10">
    <source>
        <dbReference type="Proteomes" id="UP000233551"/>
    </source>
</evidence>
<reference evidence="8 10" key="3">
    <citation type="submission" date="2017-11" db="EMBL/GenBank/DDBJ databases">
        <title>De-novo sequencing of pomegranate (Punica granatum L.) genome.</title>
        <authorList>
            <person name="Akparov Z."/>
            <person name="Amiraslanov A."/>
            <person name="Hajiyeva S."/>
            <person name="Abbasov M."/>
            <person name="Kaur K."/>
            <person name="Hamwieh A."/>
            <person name="Solovyev V."/>
            <person name="Salamov A."/>
            <person name="Braich B."/>
            <person name="Kosarev P."/>
            <person name="Mahmoud A."/>
            <person name="Hajiyev E."/>
            <person name="Babayeva S."/>
            <person name="Izzatullayeva V."/>
            <person name="Mammadov A."/>
            <person name="Mammadov A."/>
            <person name="Sharifova S."/>
            <person name="Ojaghi J."/>
            <person name="Eynullazada K."/>
            <person name="Bayramov B."/>
            <person name="Abdulazimova A."/>
            <person name="Shahmuradov I."/>
        </authorList>
    </citation>
    <scope>NUCLEOTIDE SEQUENCE [LARGE SCALE GENOMIC DNA]</scope>
    <source>
        <strain evidence="8">AG2017</strain>
        <strain evidence="10">cv. AG2017</strain>
        <tissue evidence="8">Leaf</tissue>
    </source>
</reference>
<keyword evidence="4" id="KW-0131">Cell cycle</keyword>
<gene>
    <name evidence="7" type="ORF">CDL15_Pgr026393</name>
    <name evidence="8" type="ORF">CRG98_004526</name>
</gene>
<dbReference type="EMBL" id="MTKT01001082">
    <property type="protein sequence ID" value="OWM86501.1"/>
    <property type="molecule type" value="Genomic_DNA"/>
</dbReference>
<dbReference type="STRING" id="22663.A0A218XPS6"/>
<evidence type="ECO:0000256" key="1">
    <source>
        <dbReference type="ARBA" id="ARBA00004642"/>
    </source>
</evidence>
<dbReference type="GO" id="GO:0005654">
    <property type="term" value="C:nucleoplasm"/>
    <property type="evidence" value="ECO:0007669"/>
    <property type="project" value="UniProtKB-SubCell"/>
</dbReference>
<evidence type="ECO:0000259" key="6">
    <source>
        <dbReference type="Pfam" id="PF02234"/>
    </source>
</evidence>
<feature type="compositionally biased region" description="Basic and acidic residues" evidence="5">
    <location>
        <begin position="120"/>
        <end position="136"/>
    </location>
</feature>
<feature type="compositionally biased region" description="Polar residues" evidence="5">
    <location>
        <begin position="103"/>
        <end position="115"/>
    </location>
</feature>
<evidence type="ECO:0000256" key="4">
    <source>
        <dbReference type="ARBA" id="ARBA00023306"/>
    </source>
</evidence>
<proteinExistence type="inferred from homology"/>
<dbReference type="GO" id="GO:0004861">
    <property type="term" value="F:cyclin-dependent protein serine/threonine kinase inhibitor activity"/>
    <property type="evidence" value="ECO:0007669"/>
    <property type="project" value="InterPro"/>
</dbReference>
<feature type="region of interest" description="Disordered" evidence="5">
    <location>
        <begin position="167"/>
        <end position="198"/>
    </location>
</feature>
<reference evidence="9" key="1">
    <citation type="journal article" date="2017" name="Plant J.">
        <title>The pomegranate (Punica granatum L.) genome and the genomics of punicalagin biosynthesis.</title>
        <authorList>
            <person name="Qin G."/>
            <person name="Xu C."/>
            <person name="Ming R."/>
            <person name="Tang H."/>
            <person name="Guyot R."/>
            <person name="Kramer E.M."/>
            <person name="Hu Y."/>
            <person name="Yi X."/>
            <person name="Qi Y."/>
            <person name="Xu X."/>
            <person name="Gao Z."/>
            <person name="Pan H."/>
            <person name="Jian J."/>
            <person name="Tian Y."/>
            <person name="Yue Z."/>
            <person name="Xu Y."/>
        </authorList>
    </citation>
    <scope>NUCLEOTIDE SEQUENCE [LARGE SCALE GENOMIC DNA]</scope>
    <source>
        <strain evidence="9">cv. Dabenzi</strain>
    </source>
</reference>
<dbReference type="GO" id="GO:0051726">
    <property type="term" value="P:regulation of cell cycle"/>
    <property type="evidence" value="ECO:0007669"/>
    <property type="project" value="InterPro"/>
</dbReference>
<dbReference type="Proteomes" id="UP000197138">
    <property type="component" value="Unassembled WGS sequence"/>
</dbReference>
<accession>A0A218XPS6</accession>
<comment type="caution">
    <text evidence="7">The sequence shown here is derived from an EMBL/GenBank/DDBJ whole genome shotgun (WGS) entry which is preliminary data.</text>
</comment>
<keyword evidence="10" id="KW-1185">Reference proteome</keyword>
<comment type="subcellular location">
    <subcellularLocation>
        <location evidence="1">Nucleus</location>
        <location evidence="1">Nucleoplasm</location>
    </subcellularLocation>
</comment>
<name>A0A218XPS6_PUNGR</name>
<evidence type="ECO:0000256" key="5">
    <source>
        <dbReference type="SAM" id="MobiDB-lite"/>
    </source>
</evidence>
<dbReference type="InterPro" id="IPR003175">
    <property type="entry name" value="CDI_dom"/>
</dbReference>
<dbReference type="InterPro" id="IPR044898">
    <property type="entry name" value="CDI_dom_sf"/>
</dbReference>
<keyword evidence="3" id="KW-0649">Protein kinase inhibitor</keyword>
<organism evidence="7 9">
    <name type="scientific">Punica granatum</name>
    <name type="common">Pomegranate</name>
    <dbReference type="NCBI Taxonomy" id="22663"/>
    <lineage>
        <taxon>Eukaryota</taxon>
        <taxon>Viridiplantae</taxon>
        <taxon>Streptophyta</taxon>
        <taxon>Embryophyta</taxon>
        <taxon>Tracheophyta</taxon>
        <taxon>Spermatophyta</taxon>
        <taxon>Magnoliopsida</taxon>
        <taxon>eudicotyledons</taxon>
        <taxon>Gunneridae</taxon>
        <taxon>Pentapetalae</taxon>
        <taxon>rosids</taxon>
        <taxon>malvids</taxon>
        <taxon>Myrtales</taxon>
        <taxon>Lythraceae</taxon>
        <taxon>Punica</taxon>
    </lineage>
</organism>
<protein>
    <recommendedName>
        <fullName evidence="6">Cyclin-dependent kinase inhibitor domain-containing protein</fullName>
    </recommendedName>
</protein>
<feature type="domain" description="Cyclin-dependent kinase inhibitor" evidence="6">
    <location>
        <begin position="253"/>
        <end position="272"/>
    </location>
</feature>
<sequence>MGKYIRKAKTAGPDLAAAMESSLGVRTRAKTLAAAAAAAASGGRSQSPSPPPAAANYLQLRSRRLLKPPIAVSKRQRQTQKVSCQIPDPNPVTRASSRLRPGSTESISSFLNNNAAGGEDAQKKEPADELSCREDSVADDENKVCSKCELGGAGEASFGDNVLEFEGRDRGTRESTPCSLVRDPDVIRTPGSSTRPTTVLEGANRRVSDTEHRHIPTSHEMDEFFAGAEEEQQRSFIEKYLYSTLLSYVLPWYNFDPVNDKPLPGRYEWEKLEPKRR</sequence>
<evidence type="ECO:0000256" key="3">
    <source>
        <dbReference type="ARBA" id="ARBA00023013"/>
    </source>
</evidence>
<dbReference type="Proteomes" id="UP000233551">
    <property type="component" value="Unassembled WGS sequence"/>
</dbReference>
<dbReference type="InterPro" id="IPR044275">
    <property type="entry name" value="KRP"/>
</dbReference>
<evidence type="ECO:0000313" key="7">
    <source>
        <dbReference type="EMBL" id="OWM86501.1"/>
    </source>
</evidence>
<evidence type="ECO:0000313" key="8">
    <source>
        <dbReference type="EMBL" id="PKI75052.1"/>
    </source>
</evidence>
<dbReference type="Pfam" id="PF02234">
    <property type="entry name" value="CDI"/>
    <property type="match status" value="1"/>
</dbReference>
<dbReference type="AlphaFoldDB" id="A0A218XPS6"/>
<dbReference type="PANTHER" id="PTHR46776">
    <property type="entry name" value="CYCLIN-DEPENDENT KINASE INHIBITOR 4-RELATED"/>
    <property type="match status" value="1"/>
</dbReference>
<evidence type="ECO:0000313" key="9">
    <source>
        <dbReference type="Proteomes" id="UP000197138"/>
    </source>
</evidence>
<dbReference type="EMBL" id="PGOL01000186">
    <property type="protein sequence ID" value="PKI75052.1"/>
    <property type="molecule type" value="Genomic_DNA"/>
</dbReference>